<reference evidence="1" key="1">
    <citation type="submission" date="2020-04" db="EMBL/GenBank/DDBJ databases">
        <authorList>
            <person name="Chiriac C."/>
            <person name="Salcher M."/>
            <person name="Ghai R."/>
            <person name="Kavagutti S V."/>
        </authorList>
    </citation>
    <scope>NUCLEOTIDE SEQUENCE</scope>
</reference>
<evidence type="ECO:0000313" key="1">
    <source>
        <dbReference type="EMBL" id="CAB4123194.1"/>
    </source>
</evidence>
<name>A0A6J5KLP3_9CAUD</name>
<accession>A0A6J5KLP3</accession>
<proteinExistence type="predicted"/>
<sequence length="265" mass="31130">MRLYDLFEATPPDPLAPGDEIPTDVVDWKWLTEHTRQYRQYVNVAKKWLYRGTRNRPNAFHGRSRDDRRPESSHRGISMVFDYILSYHFNASAGRLNSVFCTSDVNHAGNFGSQYVIFPLDGFRYTYTTKHDIVLHDLYELGWQQWNLDTWMMQVIDQAETEDDARWLENNISSRLDDPYALFEQWLPQHAEELVGMGIDRNLAFISLDAFVDLAQFKEQFQPQTTNLETALNNKVEVYIRGEYVALDVDTYAEKIEEHFKIEVA</sequence>
<dbReference type="EMBL" id="LR796167">
    <property type="protein sequence ID" value="CAB4123194.1"/>
    <property type="molecule type" value="Genomic_DNA"/>
</dbReference>
<protein>
    <submittedName>
        <fullName evidence="1">Uncharacterized protein</fullName>
    </submittedName>
</protein>
<organism evidence="1">
    <name type="scientific">uncultured Caudovirales phage</name>
    <dbReference type="NCBI Taxonomy" id="2100421"/>
    <lineage>
        <taxon>Viruses</taxon>
        <taxon>Duplodnaviria</taxon>
        <taxon>Heunggongvirae</taxon>
        <taxon>Uroviricota</taxon>
        <taxon>Caudoviricetes</taxon>
        <taxon>Peduoviridae</taxon>
        <taxon>Maltschvirus</taxon>
        <taxon>Maltschvirus maltsch</taxon>
    </lineage>
</organism>
<gene>
    <name evidence="1" type="ORF">UFOVP29_353</name>
</gene>